<evidence type="ECO:0000313" key="1">
    <source>
        <dbReference type="EMBL" id="AGK61590.1"/>
    </source>
</evidence>
<dbReference type="EMBL" id="CP005290">
    <property type="protein sequence ID" value="AGK61590.1"/>
    <property type="molecule type" value="Genomic_DNA"/>
</dbReference>
<dbReference type="AlphaFoldDB" id="N0BMU9"/>
<accession>N0BMU9</accession>
<keyword evidence="2" id="KW-1185">Reference proteome</keyword>
<dbReference type="Proteomes" id="UP000013307">
    <property type="component" value="Chromosome"/>
</dbReference>
<evidence type="ECO:0000313" key="2">
    <source>
        <dbReference type="Proteomes" id="UP000013307"/>
    </source>
</evidence>
<evidence type="ECO:0008006" key="3">
    <source>
        <dbReference type="Google" id="ProtNLM"/>
    </source>
</evidence>
<sequence length="106" mass="12213">MPKSRRSLLKQTEHDEAVKKLASRYRRQHPSATVYADASGFLKPRMIGSHRPDIIVVFRNGRGRIIEIETEDTINTEHARAQARSFRGYANLKGFRFDVFLAENIV</sequence>
<organism evidence="1 2">
    <name type="scientific">Archaeoglobus sulfaticallidus PM70-1</name>
    <dbReference type="NCBI Taxonomy" id="387631"/>
    <lineage>
        <taxon>Archaea</taxon>
        <taxon>Methanobacteriati</taxon>
        <taxon>Methanobacteriota</taxon>
        <taxon>Archaeoglobi</taxon>
        <taxon>Archaeoglobales</taxon>
        <taxon>Archaeoglobaceae</taxon>
        <taxon>Archaeoglobus</taxon>
    </lineage>
</organism>
<dbReference type="HOGENOM" id="CLU_2216918_0_0_2"/>
<dbReference type="GeneID" id="15393249"/>
<name>N0BMU9_9EURY</name>
<dbReference type="RefSeq" id="WP_015591188.1">
    <property type="nucleotide sequence ID" value="NC_021169.1"/>
</dbReference>
<protein>
    <recommendedName>
        <fullName evidence="3">TnsA endonuclease N-terminal domain-containing protein</fullName>
    </recommendedName>
</protein>
<proteinExistence type="predicted"/>
<gene>
    <name evidence="1" type="ORF">Asulf_01614</name>
</gene>
<reference evidence="1 2" key="1">
    <citation type="journal article" date="2013" name="Genome Announc.">
        <title>Complete Genome Sequence of the Thermophilic and Facultatively Chemolithoautotrophic Sulfate Reducer Archaeoglobus sulfaticallidus Strain PM70-1T.</title>
        <authorList>
            <person name="Stokke R."/>
            <person name="Hocking W.P."/>
            <person name="Steinsbu B.O."/>
            <person name="Steen I.H."/>
        </authorList>
    </citation>
    <scope>NUCLEOTIDE SEQUENCE [LARGE SCALE GENOMIC DNA]</scope>
    <source>
        <strain evidence="1">PM70-1</strain>
    </source>
</reference>
<dbReference type="KEGG" id="ast:Asulf_01614"/>